<feature type="domain" description="Homeobox" evidence="6">
    <location>
        <begin position="85"/>
        <end position="157"/>
    </location>
</feature>
<dbReference type="InterPro" id="IPR009057">
    <property type="entry name" value="Homeodomain-like_sf"/>
</dbReference>
<accession>A0ABQ8I7A6</accession>
<dbReference type="SUPFAM" id="SSF46689">
    <property type="entry name" value="Homeodomain-like"/>
    <property type="match status" value="1"/>
</dbReference>
<dbReference type="EMBL" id="JAFEMO010000004">
    <property type="protein sequence ID" value="KAH7572509.1"/>
    <property type="molecule type" value="Genomic_DNA"/>
</dbReference>
<comment type="subcellular location">
    <subcellularLocation>
        <location evidence="1 4 5">Nucleus</location>
    </subcellularLocation>
</comment>
<comment type="caution">
    <text evidence="7">The sequence shown here is derived from an EMBL/GenBank/DDBJ whole genome shotgun (WGS) entry which is preliminary data.</text>
</comment>
<dbReference type="Pfam" id="PF00046">
    <property type="entry name" value="Homeodomain"/>
    <property type="match status" value="1"/>
</dbReference>
<protein>
    <recommendedName>
        <fullName evidence="6">Homeobox domain-containing protein</fullName>
    </recommendedName>
</protein>
<evidence type="ECO:0000256" key="1">
    <source>
        <dbReference type="ARBA" id="ARBA00004123"/>
    </source>
</evidence>
<dbReference type="InterPro" id="IPR001356">
    <property type="entry name" value="HD"/>
</dbReference>
<evidence type="ECO:0000313" key="7">
    <source>
        <dbReference type="EMBL" id="KAH7572509.1"/>
    </source>
</evidence>
<name>A0ABQ8I7A6_9ROSI</name>
<dbReference type="InterPro" id="IPR050762">
    <property type="entry name" value="HD-ZIP_Homeobox_LZ_Class_II"/>
</dbReference>
<keyword evidence="3" id="KW-0804">Transcription</keyword>
<dbReference type="PROSITE" id="PS50071">
    <property type="entry name" value="HOMEOBOX_2"/>
    <property type="match status" value="1"/>
</dbReference>
<evidence type="ECO:0000256" key="3">
    <source>
        <dbReference type="ARBA" id="ARBA00023163"/>
    </source>
</evidence>
<organism evidence="7 8">
    <name type="scientific">Xanthoceras sorbifolium</name>
    <dbReference type="NCBI Taxonomy" id="99658"/>
    <lineage>
        <taxon>Eukaryota</taxon>
        <taxon>Viridiplantae</taxon>
        <taxon>Streptophyta</taxon>
        <taxon>Embryophyta</taxon>
        <taxon>Tracheophyta</taxon>
        <taxon>Spermatophyta</taxon>
        <taxon>Magnoliopsida</taxon>
        <taxon>eudicotyledons</taxon>
        <taxon>Gunneridae</taxon>
        <taxon>Pentapetalae</taxon>
        <taxon>rosids</taxon>
        <taxon>malvids</taxon>
        <taxon>Sapindales</taxon>
        <taxon>Sapindaceae</taxon>
        <taxon>Xanthoceroideae</taxon>
        <taxon>Xanthoceras</taxon>
    </lineage>
</organism>
<sequence length="170" mass="20043">MADEYCNTRLGLGLGFGEYAARSERAKAIMDDCNLDFSFTVCTKEESLDHDHFKCNQQIRMMMVEDHGDYVNNKMCDYSNNNKNNNSGRKKLRLTKHQSTLLEDTFKMHTTLNQVYISFHFYLIISSKKQALAEELNLKPRQVEVWFQNRRARYNTYFIISTIDHFSILN</sequence>
<dbReference type="CDD" id="cd00086">
    <property type="entry name" value="homeodomain"/>
    <property type="match status" value="1"/>
</dbReference>
<reference evidence="7 8" key="1">
    <citation type="submission" date="2021-02" db="EMBL/GenBank/DDBJ databases">
        <title>Plant Genome Project.</title>
        <authorList>
            <person name="Zhang R.-G."/>
        </authorList>
    </citation>
    <scope>NUCLEOTIDE SEQUENCE [LARGE SCALE GENOMIC DNA]</scope>
    <source>
        <tissue evidence="7">Leaves</tissue>
    </source>
</reference>
<evidence type="ECO:0000256" key="5">
    <source>
        <dbReference type="RuleBase" id="RU000682"/>
    </source>
</evidence>
<evidence type="ECO:0000313" key="8">
    <source>
        <dbReference type="Proteomes" id="UP000827721"/>
    </source>
</evidence>
<evidence type="ECO:0000259" key="6">
    <source>
        <dbReference type="PROSITE" id="PS50071"/>
    </source>
</evidence>
<keyword evidence="4 5" id="KW-0539">Nucleus</keyword>
<dbReference type="PANTHER" id="PTHR45714:SF72">
    <property type="entry name" value="HOMEOBOX-LEUCINE ZIPPER PROTEIN HOX26-RELATED"/>
    <property type="match status" value="1"/>
</dbReference>
<gene>
    <name evidence="7" type="ORF">JRO89_XS04G0267300</name>
</gene>
<dbReference type="Gene3D" id="1.10.10.60">
    <property type="entry name" value="Homeodomain-like"/>
    <property type="match status" value="1"/>
</dbReference>
<dbReference type="Proteomes" id="UP000827721">
    <property type="component" value="Unassembled WGS sequence"/>
</dbReference>
<proteinExistence type="predicted"/>
<keyword evidence="4 5" id="KW-0371">Homeobox</keyword>
<evidence type="ECO:0000256" key="2">
    <source>
        <dbReference type="ARBA" id="ARBA00023015"/>
    </source>
</evidence>
<dbReference type="SMART" id="SM00389">
    <property type="entry name" value="HOX"/>
    <property type="match status" value="1"/>
</dbReference>
<keyword evidence="2" id="KW-0805">Transcription regulation</keyword>
<keyword evidence="8" id="KW-1185">Reference proteome</keyword>
<feature type="DNA-binding region" description="Homeobox" evidence="4">
    <location>
        <begin position="87"/>
        <end position="158"/>
    </location>
</feature>
<dbReference type="PANTHER" id="PTHR45714">
    <property type="entry name" value="HOMEOBOX-LEUCINE ZIPPER PROTEIN HAT14"/>
    <property type="match status" value="1"/>
</dbReference>
<evidence type="ECO:0000256" key="4">
    <source>
        <dbReference type="PROSITE-ProRule" id="PRU00108"/>
    </source>
</evidence>
<keyword evidence="4 5" id="KW-0238">DNA-binding</keyword>